<sequence>MWALLYECGRQGNFLDAENLLLTHPAWAKQRRSDPFLVACGESGDLENARHWVSAVESLSGGHSKGVSFMSFLEGCAKAAQLDLAKAWWRSMEEDWDIQVERKHYDALISACRNDFKEAQR</sequence>
<dbReference type="Gene3D" id="1.25.40.10">
    <property type="entry name" value="Tetratricopeptide repeat domain"/>
    <property type="match status" value="1"/>
</dbReference>
<name>A0ABP0PYT0_9DINO</name>
<dbReference type="Proteomes" id="UP001642464">
    <property type="component" value="Unassembled WGS sequence"/>
</dbReference>
<evidence type="ECO:0000313" key="2">
    <source>
        <dbReference type="Proteomes" id="UP001642464"/>
    </source>
</evidence>
<feature type="non-terminal residue" evidence="1">
    <location>
        <position position="121"/>
    </location>
</feature>
<accession>A0ABP0PYT0</accession>
<gene>
    <name evidence="1" type="ORF">SCF082_LOCUS38666</name>
</gene>
<reference evidence="1 2" key="1">
    <citation type="submission" date="2024-02" db="EMBL/GenBank/DDBJ databases">
        <authorList>
            <person name="Chen Y."/>
            <person name="Shah S."/>
            <person name="Dougan E. K."/>
            <person name="Thang M."/>
            <person name="Chan C."/>
        </authorList>
    </citation>
    <scope>NUCLEOTIDE SEQUENCE [LARGE SCALE GENOMIC DNA]</scope>
</reference>
<proteinExistence type="predicted"/>
<evidence type="ECO:0000313" key="1">
    <source>
        <dbReference type="EMBL" id="CAK9081175.1"/>
    </source>
</evidence>
<comment type="caution">
    <text evidence="1">The sequence shown here is derived from an EMBL/GenBank/DDBJ whole genome shotgun (WGS) entry which is preliminary data.</text>
</comment>
<keyword evidence="2" id="KW-1185">Reference proteome</keyword>
<organism evidence="1 2">
    <name type="scientific">Durusdinium trenchii</name>
    <dbReference type="NCBI Taxonomy" id="1381693"/>
    <lineage>
        <taxon>Eukaryota</taxon>
        <taxon>Sar</taxon>
        <taxon>Alveolata</taxon>
        <taxon>Dinophyceae</taxon>
        <taxon>Suessiales</taxon>
        <taxon>Symbiodiniaceae</taxon>
        <taxon>Durusdinium</taxon>
    </lineage>
</organism>
<dbReference type="EMBL" id="CAXAMM010038808">
    <property type="protein sequence ID" value="CAK9081175.1"/>
    <property type="molecule type" value="Genomic_DNA"/>
</dbReference>
<dbReference type="InterPro" id="IPR011990">
    <property type="entry name" value="TPR-like_helical_dom_sf"/>
</dbReference>
<protein>
    <submittedName>
        <fullName evidence="1">Uncharacterized protein</fullName>
    </submittedName>
</protein>